<dbReference type="EMBL" id="JAACJO010000001">
    <property type="protein sequence ID" value="KAF5363550.1"/>
    <property type="molecule type" value="Genomic_DNA"/>
</dbReference>
<dbReference type="SMART" id="SM00256">
    <property type="entry name" value="FBOX"/>
    <property type="match status" value="1"/>
</dbReference>
<evidence type="ECO:0000259" key="1">
    <source>
        <dbReference type="PROSITE" id="PS50181"/>
    </source>
</evidence>
<dbReference type="SUPFAM" id="SSF81383">
    <property type="entry name" value="F-box domain"/>
    <property type="match status" value="1"/>
</dbReference>
<evidence type="ECO:0000313" key="2">
    <source>
        <dbReference type="EMBL" id="KAF5363550.1"/>
    </source>
</evidence>
<name>A0A8H5GEY1_9AGAR</name>
<evidence type="ECO:0000313" key="3">
    <source>
        <dbReference type="Proteomes" id="UP000559027"/>
    </source>
</evidence>
<dbReference type="OrthoDB" id="3068749at2759"/>
<dbReference type="Gene3D" id="1.20.1280.50">
    <property type="match status" value="1"/>
</dbReference>
<protein>
    <recommendedName>
        <fullName evidence="1">F-box domain-containing protein</fullName>
    </recommendedName>
</protein>
<accession>A0A8H5GEY1</accession>
<dbReference type="PROSITE" id="PS50181">
    <property type="entry name" value="FBOX"/>
    <property type="match status" value="1"/>
</dbReference>
<comment type="caution">
    <text evidence="2">The sequence shown here is derived from an EMBL/GenBank/DDBJ whole genome shotgun (WGS) entry which is preliminary data.</text>
</comment>
<keyword evidence="3" id="KW-1185">Reference proteome</keyword>
<feature type="domain" description="F-box" evidence="1">
    <location>
        <begin position="2"/>
        <end position="48"/>
    </location>
</feature>
<reference evidence="2 3" key="1">
    <citation type="journal article" date="2020" name="ISME J.">
        <title>Uncovering the hidden diversity of litter-decomposition mechanisms in mushroom-forming fungi.</title>
        <authorList>
            <person name="Floudas D."/>
            <person name="Bentzer J."/>
            <person name="Ahren D."/>
            <person name="Johansson T."/>
            <person name="Persson P."/>
            <person name="Tunlid A."/>
        </authorList>
    </citation>
    <scope>NUCLEOTIDE SEQUENCE [LARGE SCALE GENOMIC DNA]</scope>
    <source>
        <strain evidence="2 3">CBS 146.42</strain>
    </source>
</reference>
<dbReference type="InterPro" id="IPR036047">
    <property type="entry name" value="F-box-like_dom_sf"/>
</dbReference>
<organism evidence="2 3">
    <name type="scientific">Leucocoprinus leucothites</name>
    <dbReference type="NCBI Taxonomy" id="201217"/>
    <lineage>
        <taxon>Eukaryota</taxon>
        <taxon>Fungi</taxon>
        <taxon>Dikarya</taxon>
        <taxon>Basidiomycota</taxon>
        <taxon>Agaricomycotina</taxon>
        <taxon>Agaricomycetes</taxon>
        <taxon>Agaricomycetidae</taxon>
        <taxon>Agaricales</taxon>
        <taxon>Agaricineae</taxon>
        <taxon>Agaricaceae</taxon>
        <taxon>Leucocoprinus</taxon>
    </lineage>
</organism>
<proteinExistence type="predicted"/>
<sequence>MSQTITRLPSEILSKIFLEFDWSSFFSTRLTCKKFYGVTKSRHFWLDHIQKVKEIFGYVLPLESSCYTTQELEQWVTHRHRVLYIWSKHPTIRDQKFTISDVGSDDMPRSDFDFLPGGRWLLVRQSETFAFILDVESSSSAPKMKVLFDFRSVEAPDGEEPDWVPENLFSYWIDRSKSRLSFLLVATSFYYKTSRVFVTEVELSGDGPADATFISHSRATFRTNLSKDENLPFWLTKLNNADSDGPRSWEAILNDRYYVEFNFERSSMKVYNHNALVGNDSDPLLEQCPDALVIKDCKNIQEIRFIHDNILVAIGRNKVYVFEIHQSDISRNVPDVRRLHTVDMNGPTDIFSPIKWFPDASEIIFFKPRARVPWAHLRIPHDKSTPLQTNCNIDAPELIVSELQAGFFWSLIKQAGFGNGDFTLSGLQLVKHTWDLTTSQCGLSHLSISLPDYIQGNDVEAFSEEVGRVVLTKYKYKKRVAQLQLTLMEMDM</sequence>
<dbReference type="Proteomes" id="UP000559027">
    <property type="component" value="Unassembled WGS sequence"/>
</dbReference>
<dbReference type="Pfam" id="PF00646">
    <property type="entry name" value="F-box"/>
    <property type="match status" value="1"/>
</dbReference>
<gene>
    <name evidence="2" type="ORF">D9756_000092</name>
</gene>
<dbReference type="InterPro" id="IPR001810">
    <property type="entry name" value="F-box_dom"/>
</dbReference>
<dbReference type="AlphaFoldDB" id="A0A8H5GEY1"/>